<accession>A0A7J6UAI8</accession>
<name>A0A7J6UAI8_PEROL</name>
<feature type="non-terminal residue" evidence="1">
    <location>
        <position position="1"/>
    </location>
</feature>
<keyword evidence="2" id="KW-1185">Reference proteome</keyword>
<evidence type="ECO:0000313" key="1">
    <source>
        <dbReference type="EMBL" id="KAF4754199.1"/>
    </source>
</evidence>
<reference evidence="1 2" key="1">
    <citation type="submission" date="2020-04" db="EMBL/GenBank/DDBJ databases">
        <title>Perkinsus olseni comparative genomics.</title>
        <authorList>
            <person name="Bogema D.R."/>
        </authorList>
    </citation>
    <scope>NUCLEOTIDE SEQUENCE [LARGE SCALE GENOMIC DNA]</scope>
    <source>
        <strain evidence="1 2">ATCC PRA-207</strain>
    </source>
</reference>
<protein>
    <submittedName>
        <fullName evidence="1">Uncharacterized protein</fullName>
    </submittedName>
</protein>
<comment type="caution">
    <text evidence="1">The sequence shown here is derived from an EMBL/GenBank/DDBJ whole genome shotgun (WGS) entry which is preliminary data.</text>
</comment>
<organism evidence="1 2">
    <name type="scientific">Perkinsus olseni</name>
    <name type="common">Perkinsus atlanticus</name>
    <dbReference type="NCBI Taxonomy" id="32597"/>
    <lineage>
        <taxon>Eukaryota</taxon>
        <taxon>Sar</taxon>
        <taxon>Alveolata</taxon>
        <taxon>Perkinsozoa</taxon>
        <taxon>Perkinsea</taxon>
        <taxon>Perkinsida</taxon>
        <taxon>Perkinsidae</taxon>
        <taxon>Perkinsus</taxon>
    </lineage>
</organism>
<gene>
    <name evidence="1" type="ORF">FOZ63_021724</name>
</gene>
<sequence>RTELDLSSAQGPPRRRCRTHLGCCAATAIRCSSLLSPRARGRSPCHPSNRACP</sequence>
<dbReference type="AlphaFoldDB" id="A0A7J6UAI8"/>
<evidence type="ECO:0000313" key="2">
    <source>
        <dbReference type="Proteomes" id="UP000553632"/>
    </source>
</evidence>
<dbReference type="EMBL" id="JABANO010005029">
    <property type="protein sequence ID" value="KAF4754199.1"/>
    <property type="molecule type" value="Genomic_DNA"/>
</dbReference>
<dbReference type="Proteomes" id="UP000553632">
    <property type="component" value="Unassembled WGS sequence"/>
</dbReference>
<feature type="non-terminal residue" evidence="1">
    <location>
        <position position="53"/>
    </location>
</feature>
<proteinExistence type="predicted"/>